<evidence type="ECO:0000256" key="5">
    <source>
        <dbReference type="ARBA" id="ARBA00022525"/>
    </source>
</evidence>
<feature type="region of interest" description="Disordered" evidence="10">
    <location>
        <begin position="358"/>
        <end position="379"/>
    </location>
</feature>
<comment type="catalytic activity">
    <reaction evidence="1">
        <text>Random hydrolysis of (1-&gt;4)-beta-D-mannosidic linkages in mannans, galactomannans and glucomannans.</text>
        <dbReference type="EC" id="3.2.1.78"/>
    </reaction>
</comment>
<dbReference type="EMBL" id="MU151092">
    <property type="protein sequence ID" value="KAF9451028.1"/>
    <property type="molecule type" value="Genomic_DNA"/>
</dbReference>
<dbReference type="InterPro" id="IPR017853">
    <property type="entry name" value="GH"/>
</dbReference>
<comment type="similarity">
    <text evidence="3 9">Belongs to the glycosyl hydrolase 5 (cellulase A) family.</text>
</comment>
<dbReference type="AlphaFoldDB" id="A0A9P6C7B9"/>
<protein>
    <recommendedName>
        <fullName evidence="4">mannan endo-1,4-beta-mannosidase</fullName>
        <ecNumber evidence="4">3.2.1.78</ecNumber>
    </recommendedName>
</protein>
<evidence type="ECO:0000256" key="2">
    <source>
        <dbReference type="ARBA" id="ARBA00004613"/>
    </source>
</evidence>
<keyword evidence="7 9" id="KW-0378">Hydrolase</keyword>
<accession>A0A9P6C7B9</accession>
<dbReference type="PANTHER" id="PTHR31451:SF39">
    <property type="entry name" value="MANNAN ENDO-1,4-BETA-MANNOSIDASE 1"/>
    <property type="match status" value="1"/>
</dbReference>
<dbReference type="OrthoDB" id="406631at2759"/>
<evidence type="ECO:0000256" key="1">
    <source>
        <dbReference type="ARBA" id="ARBA00001678"/>
    </source>
</evidence>
<dbReference type="Proteomes" id="UP000807342">
    <property type="component" value="Unassembled WGS sequence"/>
</dbReference>
<proteinExistence type="inferred from homology"/>
<evidence type="ECO:0000256" key="9">
    <source>
        <dbReference type="RuleBase" id="RU361153"/>
    </source>
</evidence>
<dbReference type="Pfam" id="PF00150">
    <property type="entry name" value="Cellulase"/>
    <property type="match status" value="1"/>
</dbReference>
<keyword evidence="8 9" id="KW-0326">Glycosidase</keyword>
<evidence type="ECO:0000313" key="13">
    <source>
        <dbReference type="EMBL" id="KAF9451028.1"/>
    </source>
</evidence>
<evidence type="ECO:0000313" key="14">
    <source>
        <dbReference type="Proteomes" id="UP000807342"/>
    </source>
</evidence>
<evidence type="ECO:0000256" key="3">
    <source>
        <dbReference type="ARBA" id="ARBA00005641"/>
    </source>
</evidence>
<feature type="region of interest" description="Disordered" evidence="10">
    <location>
        <begin position="526"/>
        <end position="556"/>
    </location>
</feature>
<dbReference type="InterPro" id="IPR045053">
    <property type="entry name" value="MAN-like"/>
</dbReference>
<comment type="subcellular location">
    <subcellularLocation>
        <location evidence="2">Secreted</location>
    </subcellularLocation>
</comment>
<evidence type="ECO:0000256" key="10">
    <source>
        <dbReference type="SAM" id="MobiDB-lite"/>
    </source>
</evidence>
<dbReference type="SUPFAM" id="SSF51445">
    <property type="entry name" value="(Trans)glycosidases"/>
    <property type="match status" value="1"/>
</dbReference>
<name>A0A9P6C7B9_9AGAR</name>
<feature type="domain" description="Glycoside hydrolase family 5" evidence="12">
    <location>
        <begin position="49"/>
        <end position="281"/>
    </location>
</feature>
<feature type="chain" id="PRO_5040390075" description="mannan endo-1,4-beta-mannosidase" evidence="11">
    <location>
        <begin position="23"/>
        <end position="578"/>
    </location>
</feature>
<keyword evidence="14" id="KW-1185">Reference proteome</keyword>
<evidence type="ECO:0000256" key="11">
    <source>
        <dbReference type="SAM" id="SignalP"/>
    </source>
</evidence>
<dbReference type="GO" id="GO:0046355">
    <property type="term" value="P:mannan catabolic process"/>
    <property type="evidence" value="ECO:0007669"/>
    <property type="project" value="UniProtKB-ARBA"/>
</dbReference>
<feature type="signal peptide" evidence="11">
    <location>
        <begin position="1"/>
        <end position="22"/>
    </location>
</feature>
<dbReference type="GO" id="GO:0016985">
    <property type="term" value="F:mannan endo-1,4-beta-mannosidase activity"/>
    <property type="evidence" value="ECO:0007669"/>
    <property type="project" value="UniProtKB-EC"/>
</dbReference>
<dbReference type="GO" id="GO:0005576">
    <property type="term" value="C:extracellular region"/>
    <property type="evidence" value="ECO:0007669"/>
    <property type="project" value="UniProtKB-SubCell"/>
</dbReference>
<feature type="compositionally biased region" description="Polar residues" evidence="10">
    <location>
        <begin position="526"/>
        <end position="544"/>
    </location>
</feature>
<dbReference type="InterPro" id="IPR001547">
    <property type="entry name" value="Glyco_hydro_5"/>
</dbReference>
<comment type="caution">
    <text evidence="13">The sequence shown here is derived from an EMBL/GenBank/DDBJ whole genome shotgun (WGS) entry which is preliminary data.</text>
</comment>
<dbReference type="PANTHER" id="PTHR31451">
    <property type="match status" value="1"/>
</dbReference>
<keyword evidence="5" id="KW-0964">Secreted</keyword>
<dbReference type="Gene3D" id="3.20.20.80">
    <property type="entry name" value="Glycosidases"/>
    <property type="match status" value="1"/>
</dbReference>
<sequence length="578" mass="63134">MRVLSSLTLLVSLLSLNVFARSTTTVNGKRNNDKNHFVKQQGTQLMVNGSEFKYLGTTAYWLSSLNSDEDINATLGNISQAGFNAVRTWAFNDVDTIPENGTWFQTIQNGTAIINNGTNGLQKLDKVMELAQNHGIYVLLSLTNNWNPRPTDNINVTDPLNAFRFGTRDVLTNNSLPRGALSNDYGGMDFYVRQLGGTQEHDQFFTNQTLIDAFKNYTTHIVTRYANHPNVLAWELANDPRCNSSINASVGCVAQNVTRWHSTLAQHVSNLDPNHIVATGHQGFFCTGCPKLFFRQAPPSPRPSPAAGTRRSARVMPLTRERILKERREAFKKTRALAKKSGQSGEGIRIRGRWVSTPTRRQQDVGMGSAFDGSAGVDSEDINSIPQIGMTSFMLFPDQNSYGTDDPNLPPFNNTVEQGLQWIKTHTDSSRLFGKPVTMSGMGLVAQNNTQAFVPFNSTVAPFAGDSSPAFGPTQQQPFASQDQVNDAFSQWLQAGVLGGIQGMIQYQWSQTGLTTQPGTVISPISNDTTTSPVSNVPTRSGVSPNDGYGNQDVGALSQIVQQVGQGFVPDQNTQGTA</sequence>
<gene>
    <name evidence="13" type="ORF">P691DRAFT_724806</name>
</gene>
<evidence type="ECO:0000256" key="7">
    <source>
        <dbReference type="ARBA" id="ARBA00022801"/>
    </source>
</evidence>
<keyword evidence="6 11" id="KW-0732">Signal</keyword>
<reference evidence="13" key="1">
    <citation type="submission" date="2020-11" db="EMBL/GenBank/DDBJ databases">
        <authorList>
            <consortium name="DOE Joint Genome Institute"/>
            <person name="Ahrendt S."/>
            <person name="Riley R."/>
            <person name="Andreopoulos W."/>
            <person name="Labutti K."/>
            <person name="Pangilinan J."/>
            <person name="Ruiz-Duenas F.J."/>
            <person name="Barrasa J.M."/>
            <person name="Sanchez-Garcia M."/>
            <person name="Camarero S."/>
            <person name="Miyauchi S."/>
            <person name="Serrano A."/>
            <person name="Linde D."/>
            <person name="Babiker R."/>
            <person name="Drula E."/>
            <person name="Ayuso-Fernandez I."/>
            <person name="Pacheco R."/>
            <person name="Padilla G."/>
            <person name="Ferreira P."/>
            <person name="Barriuso J."/>
            <person name="Kellner H."/>
            <person name="Castanera R."/>
            <person name="Alfaro M."/>
            <person name="Ramirez L."/>
            <person name="Pisabarro A.G."/>
            <person name="Kuo A."/>
            <person name="Tritt A."/>
            <person name="Lipzen A."/>
            <person name="He G."/>
            <person name="Yan M."/>
            <person name="Ng V."/>
            <person name="Cullen D."/>
            <person name="Martin F."/>
            <person name="Rosso M.-N."/>
            <person name="Henrissat B."/>
            <person name="Hibbett D."/>
            <person name="Martinez A.T."/>
            <person name="Grigoriev I.V."/>
        </authorList>
    </citation>
    <scope>NUCLEOTIDE SEQUENCE</scope>
    <source>
        <strain evidence="13">MF-IS2</strain>
    </source>
</reference>
<evidence type="ECO:0000256" key="8">
    <source>
        <dbReference type="ARBA" id="ARBA00023295"/>
    </source>
</evidence>
<dbReference type="EC" id="3.2.1.78" evidence="4"/>
<evidence type="ECO:0000256" key="6">
    <source>
        <dbReference type="ARBA" id="ARBA00022729"/>
    </source>
</evidence>
<evidence type="ECO:0000256" key="4">
    <source>
        <dbReference type="ARBA" id="ARBA00012706"/>
    </source>
</evidence>
<organism evidence="13 14">
    <name type="scientific">Macrolepiota fuliginosa MF-IS2</name>
    <dbReference type="NCBI Taxonomy" id="1400762"/>
    <lineage>
        <taxon>Eukaryota</taxon>
        <taxon>Fungi</taxon>
        <taxon>Dikarya</taxon>
        <taxon>Basidiomycota</taxon>
        <taxon>Agaricomycotina</taxon>
        <taxon>Agaricomycetes</taxon>
        <taxon>Agaricomycetidae</taxon>
        <taxon>Agaricales</taxon>
        <taxon>Agaricineae</taxon>
        <taxon>Agaricaceae</taxon>
        <taxon>Macrolepiota</taxon>
    </lineage>
</organism>
<evidence type="ECO:0000259" key="12">
    <source>
        <dbReference type="Pfam" id="PF00150"/>
    </source>
</evidence>